<feature type="binding site" evidence="5">
    <location>
        <position position="125"/>
    </location>
    <ligand>
        <name>substrate</name>
    </ligand>
</feature>
<dbReference type="AlphaFoldDB" id="A0A1I3KH80"/>
<evidence type="ECO:0000256" key="4">
    <source>
        <dbReference type="ARBA" id="ARBA00030169"/>
    </source>
</evidence>
<dbReference type="InterPro" id="IPR036704">
    <property type="entry name" value="RraA/RraA-like_sf"/>
</dbReference>
<evidence type="ECO:0000256" key="5">
    <source>
        <dbReference type="PIRSR" id="PIRSR605493-1"/>
    </source>
</evidence>
<reference evidence="6 7" key="1">
    <citation type="submission" date="2016-10" db="EMBL/GenBank/DDBJ databases">
        <authorList>
            <person name="de Groot N.N."/>
        </authorList>
    </citation>
    <scope>NUCLEOTIDE SEQUENCE [LARGE SCALE GENOMIC DNA]</scope>
    <source>
        <strain evidence="6 7">LMG 23650</strain>
    </source>
</reference>
<dbReference type="STRING" id="420953.SAMN05192543_1046"/>
<comment type="cofactor">
    <cofactor evidence="1">
        <name>a divalent metal cation</name>
        <dbReference type="ChEBI" id="CHEBI:60240"/>
    </cofactor>
</comment>
<accession>A0A1I3KH80</accession>
<evidence type="ECO:0000313" key="7">
    <source>
        <dbReference type="Proteomes" id="UP000199548"/>
    </source>
</evidence>
<name>A0A1I3KH80_9BURK</name>
<dbReference type="RefSeq" id="WP_091011661.1">
    <property type="nucleotide sequence ID" value="NZ_CP041743.1"/>
</dbReference>
<keyword evidence="7" id="KW-1185">Reference proteome</keyword>
<dbReference type="GO" id="GO:0046872">
    <property type="term" value="F:metal ion binding"/>
    <property type="evidence" value="ECO:0007669"/>
    <property type="project" value="UniProtKB-KW"/>
</dbReference>
<evidence type="ECO:0000256" key="2">
    <source>
        <dbReference type="ARBA" id="ARBA00016549"/>
    </source>
</evidence>
<dbReference type="InterPro" id="IPR005493">
    <property type="entry name" value="RraA/RraA-like"/>
</dbReference>
<dbReference type="CDD" id="cd16841">
    <property type="entry name" value="RraA_family"/>
    <property type="match status" value="1"/>
</dbReference>
<dbReference type="PANTHER" id="PTHR33254:SF4">
    <property type="entry name" value="4-HYDROXY-4-METHYL-2-OXOGLUTARATE ALDOLASE 3-RELATED"/>
    <property type="match status" value="1"/>
</dbReference>
<keyword evidence="5" id="KW-0460">Magnesium</keyword>
<protein>
    <recommendedName>
        <fullName evidence="2">Putative 4-hydroxy-4-methyl-2-oxoglutarate aldolase</fullName>
    </recommendedName>
    <alternativeName>
        <fullName evidence="3">Regulator of ribonuclease activity homolog</fullName>
    </alternativeName>
    <alternativeName>
        <fullName evidence="4">RraA-like protein</fullName>
    </alternativeName>
</protein>
<dbReference type="Gene3D" id="3.50.30.40">
    <property type="entry name" value="Ribonuclease E inhibitor RraA/RraA-like"/>
    <property type="match status" value="1"/>
</dbReference>
<keyword evidence="5" id="KW-0479">Metal-binding</keyword>
<evidence type="ECO:0000256" key="3">
    <source>
        <dbReference type="ARBA" id="ARBA00029596"/>
    </source>
</evidence>
<dbReference type="OrthoDB" id="9805307at2"/>
<comment type="cofactor">
    <cofactor evidence="5">
        <name>Mg(2+)</name>
        <dbReference type="ChEBI" id="CHEBI:18420"/>
    </cofactor>
</comment>
<evidence type="ECO:0000256" key="1">
    <source>
        <dbReference type="ARBA" id="ARBA00001968"/>
    </source>
</evidence>
<dbReference type="Pfam" id="PF03737">
    <property type="entry name" value="RraA-like"/>
    <property type="match status" value="1"/>
</dbReference>
<sequence length="225" mass="25120">MSNAKEIEQQNSAYLARLEKCYSGILHDVMRADGLRDFTLPPTLRPLIPGQKMCGPAFTVSGRVDPAANGHETLLQWTGLLSRARPDHVLVIQPNDSTVAHMGELSSETLKYKGVRGVIADGGVRDSEFIIGIGFQVWHRYYTPRDVVGYWLPDAFDVPVRIGDVEIHPGDYLFGDRDGVVCIPRARLERILQLAEQAMSNENLVRKAILDGIDPQQAYLQYGKF</sequence>
<gene>
    <name evidence="6" type="ORF">SAMN05192543_1046</name>
</gene>
<dbReference type="EMBL" id="FOQU01000004">
    <property type="protein sequence ID" value="SFI71817.1"/>
    <property type="molecule type" value="Genomic_DNA"/>
</dbReference>
<proteinExistence type="predicted"/>
<dbReference type="SUPFAM" id="SSF89562">
    <property type="entry name" value="RraA-like"/>
    <property type="match status" value="1"/>
</dbReference>
<dbReference type="PANTHER" id="PTHR33254">
    <property type="entry name" value="4-HYDROXY-4-METHYL-2-OXOGLUTARATE ALDOLASE 3-RELATED"/>
    <property type="match status" value="1"/>
</dbReference>
<evidence type="ECO:0000313" key="6">
    <source>
        <dbReference type="EMBL" id="SFI71817.1"/>
    </source>
</evidence>
<dbReference type="Proteomes" id="UP000199548">
    <property type="component" value="Unassembled WGS sequence"/>
</dbReference>
<feature type="binding site" evidence="5">
    <location>
        <position position="126"/>
    </location>
    <ligand>
        <name>Mg(2+)</name>
        <dbReference type="ChEBI" id="CHEBI:18420"/>
    </ligand>
</feature>
<organism evidence="6 7">
    <name type="scientific">Paraburkholderia megapolitana</name>
    <dbReference type="NCBI Taxonomy" id="420953"/>
    <lineage>
        <taxon>Bacteria</taxon>
        <taxon>Pseudomonadati</taxon>
        <taxon>Pseudomonadota</taxon>
        <taxon>Betaproteobacteria</taxon>
        <taxon>Burkholderiales</taxon>
        <taxon>Burkholderiaceae</taxon>
        <taxon>Paraburkholderia</taxon>
    </lineage>
</organism>